<keyword evidence="6" id="KW-0677">Repeat</keyword>
<dbReference type="GO" id="GO:0005788">
    <property type="term" value="C:endoplasmic reticulum lumen"/>
    <property type="evidence" value="ECO:0007669"/>
    <property type="project" value="UniProtKB-SubCell"/>
</dbReference>
<dbReference type="FunFam" id="3.40.30.10:FF:000030">
    <property type="entry name" value="Protein disulfide-isomerase"/>
    <property type="match status" value="1"/>
</dbReference>
<name>A0A212FP73_DANPL</name>
<dbReference type="Pfam" id="PF13848">
    <property type="entry name" value="Thioredoxin_6"/>
    <property type="match status" value="1"/>
</dbReference>
<dbReference type="SUPFAM" id="SSF52833">
    <property type="entry name" value="Thioredoxin-like"/>
    <property type="match status" value="4"/>
</dbReference>
<dbReference type="CDD" id="cd02981">
    <property type="entry name" value="PDI_b_family"/>
    <property type="match status" value="1"/>
</dbReference>
<dbReference type="PANTHER" id="PTHR18929">
    <property type="entry name" value="PROTEIN DISULFIDE ISOMERASE"/>
    <property type="match status" value="1"/>
</dbReference>
<dbReference type="PRINTS" id="PR00421">
    <property type="entry name" value="THIOREDOXIN"/>
</dbReference>
<dbReference type="InterPro" id="IPR005788">
    <property type="entry name" value="PDI_thioredoxin-like_dom"/>
</dbReference>
<dbReference type="InterPro" id="IPR005792">
    <property type="entry name" value="Prot_disulphide_isomerase"/>
</dbReference>
<evidence type="ECO:0000256" key="1">
    <source>
        <dbReference type="ARBA" id="ARBA00001182"/>
    </source>
</evidence>
<evidence type="ECO:0000256" key="7">
    <source>
        <dbReference type="ARBA" id="ARBA00022824"/>
    </source>
</evidence>
<evidence type="ECO:0000256" key="2">
    <source>
        <dbReference type="ARBA" id="ARBA00004319"/>
    </source>
</evidence>
<dbReference type="CDD" id="cd02982">
    <property type="entry name" value="PDI_b'_family"/>
    <property type="match status" value="1"/>
</dbReference>
<dbReference type="FunFam" id="3.40.30.10:FF:000023">
    <property type="entry name" value="Protein disulfide-isomerase"/>
    <property type="match status" value="1"/>
</dbReference>
<protein>
    <recommendedName>
        <fullName evidence="4 12">Protein disulfide-isomerase</fullName>
        <ecNumber evidence="4 12">5.3.4.1</ecNumber>
    </recommendedName>
</protein>
<dbReference type="PROSITE" id="PS00194">
    <property type="entry name" value="THIOREDOXIN_1"/>
    <property type="match status" value="2"/>
</dbReference>
<evidence type="ECO:0000256" key="12">
    <source>
        <dbReference type="RuleBase" id="RU361130"/>
    </source>
</evidence>
<evidence type="ECO:0000256" key="4">
    <source>
        <dbReference type="ARBA" id="ARBA00012723"/>
    </source>
</evidence>
<gene>
    <name evidence="14" type="ORF">KGM_213564</name>
</gene>
<dbReference type="PROSITE" id="PS51352">
    <property type="entry name" value="THIOREDOXIN_2"/>
    <property type="match status" value="2"/>
</dbReference>
<evidence type="ECO:0000313" key="15">
    <source>
        <dbReference type="Proteomes" id="UP000007151"/>
    </source>
</evidence>
<dbReference type="NCBIfam" id="TIGR01126">
    <property type="entry name" value="pdi_dom"/>
    <property type="match status" value="2"/>
</dbReference>
<dbReference type="PANTHER" id="PTHR18929:SF240">
    <property type="entry name" value="PROTEIN DISULFIDE-ISOMERASE"/>
    <property type="match status" value="1"/>
</dbReference>
<dbReference type="Gene3D" id="3.40.30.10">
    <property type="entry name" value="Glutaredoxin"/>
    <property type="match status" value="4"/>
</dbReference>
<keyword evidence="15" id="KW-1185">Reference proteome</keyword>
<keyword evidence="8" id="KW-1015">Disulfide bond</keyword>
<sequence length="495" mass="55608">MRAVLLTVAIALLGSAYGDEIPTEDNVLVLSKPLFDSVISSNDYVLVEFYAPWCGHCKSLAPEYAKAATKLAEEDSPIKLAKVDATQEQDLAEYYKVKGYPTLIFFKKGSSIDYTGGRQADDIIAWLKKKTGPPAVEVASAEQAKELTVANLVVVFGFFPDQSSERALAFLNTAGVVDDQIFAIVSDEKVIEEMEAKAGDIVLYKKFEDPQVKYDAEELNEDLLKNWVFMQSMPTIVEFSHETASKIFGGQIKYHLLLFLSKKDGHFEKYIDELKPVAKNYRDKIMTVSIDTDEDDHQRILEFFGMKKDEVPSVRLIALEQDMAKYKPAADELNANTVEEFVQSFFAGTLKQHLLSESLPADWADKPVKVLVASNFDEVVFDNEKTVLVEFYAPWCGHCKQLVPIYDKLGEHFEKDSDIVIAKIDATANELEHTKITSFPTIKLYTKDNQVREYNGERTLSALTKFVETGGEGAEPVPVDEESDSDDHEQPRDEL</sequence>
<dbReference type="InterPro" id="IPR036249">
    <property type="entry name" value="Thioredoxin-like_sf"/>
</dbReference>
<comment type="similarity">
    <text evidence="3 11">Belongs to the protein disulfide isomerase family.</text>
</comment>
<dbReference type="FunCoup" id="A0A212FP73">
    <property type="interactions" value="1260"/>
</dbReference>
<dbReference type="NCBIfam" id="TIGR01130">
    <property type="entry name" value="ER_PDI_fam"/>
    <property type="match status" value="1"/>
</dbReference>
<dbReference type="InterPro" id="IPR017937">
    <property type="entry name" value="Thioredoxin_CS"/>
</dbReference>
<evidence type="ECO:0000256" key="3">
    <source>
        <dbReference type="ARBA" id="ARBA00006347"/>
    </source>
</evidence>
<dbReference type="GO" id="GO:0034976">
    <property type="term" value="P:response to endoplasmic reticulum stress"/>
    <property type="evidence" value="ECO:0007669"/>
    <property type="project" value="TreeGrafter"/>
</dbReference>
<evidence type="ECO:0000256" key="9">
    <source>
        <dbReference type="ARBA" id="ARBA00023235"/>
    </source>
</evidence>
<dbReference type="FunFam" id="3.40.30.10:FF:000027">
    <property type="entry name" value="protein disulfide-isomerase A2"/>
    <property type="match status" value="1"/>
</dbReference>
<evidence type="ECO:0000256" key="10">
    <source>
        <dbReference type="ARBA" id="ARBA00023284"/>
    </source>
</evidence>
<accession>A0A212FP73</accession>
<dbReference type="eggNOG" id="KOG0190">
    <property type="taxonomic scope" value="Eukaryota"/>
</dbReference>
<feature type="region of interest" description="Disordered" evidence="13">
    <location>
        <begin position="467"/>
        <end position="495"/>
    </location>
</feature>
<dbReference type="CDD" id="cd02995">
    <property type="entry name" value="PDI_a_PDI_a'_C"/>
    <property type="match status" value="1"/>
</dbReference>
<comment type="subcellular location">
    <subcellularLocation>
        <location evidence="2">Endoplasmic reticulum lumen</location>
    </subcellularLocation>
</comment>
<organism evidence="14 15">
    <name type="scientific">Danaus plexippus plexippus</name>
    <dbReference type="NCBI Taxonomy" id="278856"/>
    <lineage>
        <taxon>Eukaryota</taxon>
        <taxon>Metazoa</taxon>
        <taxon>Ecdysozoa</taxon>
        <taxon>Arthropoda</taxon>
        <taxon>Hexapoda</taxon>
        <taxon>Insecta</taxon>
        <taxon>Pterygota</taxon>
        <taxon>Neoptera</taxon>
        <taxon>Endopterygota</taxon>
        <taxon>Lepidoptera</taxon>
        <taxon>Glossata</taxon>
        <taxon>Ditrysia</taxon>
        <taxon>Papilionoidea</taxon>
        <taxon>Nymphalidae</taxon>
        <taxon>Danainae</taxon>
        <taxon>Danaini</taxon>
        <taxon>Danaina</taxon>
        <taxon>Danaus</taxon>
        <taxon>Danaus</taxon>
    </lineage>
</organism>
<dbReference type="AlphaFoldDB" id="A0A212FP73"/>
<evidence type="ECO:0000256" key="8">
    <source>
        <dbReference type="ARBA" id="ARBA00023157"/>
    </source>
</evidence>
<evidence type="ECO:0000256" key="6">
    <source>
        <dbReference type="ARBA" id="ARBA00022737"/>
    </source>
</evidence>
<proteinExistence type="inferred from homology"/>
<dbReference type="EMBL" id="AGBW02003612">
    <property type="protein sequence ID" value="OWR55527.1"/>
    <property type="molecule type" value="Genomic_DNA"/>
</dbReference>
<evidence type="ECO:0000256" key="13">
    <source>
        <dbReference type="SAM" id="MobiDB-lite"/>
    </source>
</evidence>
<evidence type="ECO:0000256" key="11">
    <source>
        <dbReference type="RuleBase" id="RU004208"/>
    </source>
</evidence>
<dbReference type="EC" id="5.3.4.1" evidence="4 12"/>
<keyword evidence="5 12" id="KW-0732">Signal</keyword>
<feature type="signal peptide" evidence="12">
    <location>
        <begin position="1"/>
        <end position="18"/>
    </location>
</feature>
<comment type="caution">
    <text evidence="14">The sequence shown here is derived from an EMBL/GenBank/DDBJ whole genome shotgun (WGS) entry which is preliminary data.</text>
</comment>
<dbReference type="GO" id="GO:0006457">
    <property type="term" value="P:protein folding"/>
    <property type="evidence" value="ECO:0007669"/>
    <property type="project" value="TreeGrafter"/>
</dbReference>
<dbReference type="GO" id="GO:0003756">
    <property type="term" value="F:protein disulfide isomerase activity"/>
    <property type="evidence" value="ECO:0007669"/>
    <property type="project" value="UniProtKB-EC"/>
</dbReference>
<feature type="chain" id="PRO_5041746143" description="Protein disulfide-isomerase" evidence="12">
    <location>
        <begin position="19"/>
        <end position="495"/>
    </location>
</feature>
<dbReference type="Pfam" id="PF00085">
    <property type="entry name" value="Thioredoxin"/>
    <property type="match status" value="2"/>
</dbReference>
<dbReference type="OrthoDB" id="72053at2759"/>
<evidence type="ECO:0000313" key="14">
    <source>
        <dbReference type="EMBL" id="OWR55527.1"/>
    </source>
</evidence>
<dbReference type="InterPro" id="IPR013766">
    <property type="entry name" value="Thioredoxin_domain"/>
</dbReference>
<keyword evidence="10" id="KW-0676">Redox-active center</keyword>
<reference evidence="14 15" key="1">
    <citation type="journal article" date="2011" name="Cell">
        <title>The monarch butterfly genome yields insights into long-distance migration.</title>
        <authorList>
            <person name="Zhan S."/>
            <person name="Merlin C."/>
            <person name="Boore J.L."/>
            <person name="Reppert S.M."/>
        </authorList>
    </citation>
    <scope>NUCLEOTIDE SEQUENCE [LARGE SCALE GENOMIC DNA]</scope>
    <source>
        <strain evidence="14">F-2</strain>
    </source>
</reference>
<dbReference type="STRING" id="278856.A0A212FP73"/>
<dbReference type="Proteomes" id="UP000007151">
    <property type="component" value="Unassembled WGS sequence"/>
</dbReference>
<keyword evidence="7" id="KW-0256">Endoplasmic reticulum</keyword>
<feature type="compositionally biased region" description="Acidic residues" evidence="13">
    <location>
        <begin position="478"/>
        <end position="487"/>
    </location>
</feature>
<dbReference type="FunFam" id="3.40.30.10:FF:000042">
    <property type="entry name" value="protein disulfide-isomerase A2"/>
    <property type="match status" value="1"/>
</dbReference>
<keyword evidence="9 12" id="KW-0413">Isomerase</keyword>
<comment type="catalytic activity">
    <reaction evidence="1 12">
        <text>Catalyzes the rearrangement of -S-S- bonds in proteins.</text>
        <dbReference type="EC" id="5.3.4.1"/>
    </reaction>
</comment>
<dbReference type="CDD" id="cd02961">
    <property type="entry name" value="PDI_a_family"/>
    <property type="match status" value="1"/>
</dbReference>
<dbReference type="KEGG" id="dpl:KGM_213564"/>
<evidence type="ECO:0000256" key="5">
    <source>
        <dbReference type="ARBA" id="ARBA00022729"/>
    </source>
</evidence>